<proteinExistence type="predicted"/>
<organism evidence="4 5">
    <name type="scientific">Skeletonema marinoi</name>
    <dbReference type="NCBI Taxonomy" id="267567"/>
    <lineage>
        <taxon>Eukaryota</taxon>
        <taxon>Sar</taxon>
        <taxon>Stramenopiles</taxon>
        <taxon>Ochrophyta</taxon>
        <taxon>Bacillariophyta</taxon>
        <taxon>Coscinodiscophyceae</taxon>
        <taxon>Thalassiosirophycidae</taxon>
        <taxon>Thalassiosirales</taxon>
        <taxon>Skeletonemataceae</taxon>
        <taxon>Skeletonema</taxon>
        <taxon>Skeletonema marinoi-dohrnii complex</taxon>
    </lineage>
</organism>
<comment type="caution">
    <text evidence="4">The sequence shown here is derived from an EMBL/GenBank/DDBJ whole genome shotgun (WGS) entry which is preliminary data.</text>
</comment>
<keyword evidence="1 3" id="KW-0853">WD repeat</keyword>
<dbReference type="Gene3D" id="2.130.10.10">
    <property type="entry name" value="YVTN repeat-like/Quinoprotein amine dehydrogenase"/>
    <property type="match status" value="2"/>
</dbReference>
<feature type="repeat" description="WD" evidence="3">
    <location>
        <begin position="139"/>
        <end position="178"/>
    </location>
</feature>
<dbReference type="SUPFAM" id="SSF50978">
    <property type="entry name" value="WD40 repeat-like"/>
    <property type="match status" value="1"/>
</dbReference>
<dbReference type="PANTHER" id="PTHR19848">
    <property type="entry name" value="WD40 REPEAT PROTEIN"/>
    <property type="match status" value="1"/>
</dbReference>
<dbReference type="InterPro" id="IPR036322">
    <property type="entry name" value="WD40_repeat_dom_sf"/>
</dbReference>
<dbReference type="Proteomes" id="UP001224775">
    <property type="component" value="Unassembled WGS sequence"/>
</dbReference>
<dbReference type="InterPro" id="IPR015943">
    <property type="entry name" value="WD40/YVTN_repeat-like_dom_sf"/>
</dbReference>
<dbReference type="AlphaFoldDB" id="A0AAD8XXV4"/>
<evidence type="ECO:0000256" key="2">
    <source>
        <dbReference type="ARBA" id="ARBA00022737"/>
    </source>
</evidence>
<reference evidence="4" key="1">
    <citation type="submission" date="2023-06" db="EMBL/GenBank/DDBJ databases">
        <title>Survivors Of The Sea: Transcriptome response of Skeletonema marinoi to long-term dormancy.</title>
        <authorList>
            <person name="Pinder M.I.M."/>
            <person name="Kourtchenko O."/>
            <person name="Robertson E.K."/>
            <person name="Larsson T."/>
            <person name="Maumus F."/>
            <person name="Osuna-Cruz C.M."/>
            <person name="Vancaester E."/>
            <person name="Stenow R."/>
            <person name="Vandepoele K."/>
            <person name="Ploug H."/>
            <person name="Bruchert V."/>
            <person name="Godhe A."/>
            <person name="Topel M."/>
        </authorList>
    </citation>
    <scope>NUCLEOTIDE SEQUENCE</scope>
    <source>
        <strain evidence="4">R05AC</strain>
    </source>
</reference>
<dbReference type="EMBL" id="JATAAI010000034">
    <property type="protein sequence ID" value="KAK1735445.1"/>
    <property type="molecule type" value="Genomic_DNA"/>
</dbReference>
<evidence type="ECO:0000256" key="1">
    <source>
        <dbReference type="ARBA" id="ARBA00022574"/>
    </source>
</evidence>
<dbReference type="InterPro" id="IPR001680">
    <property type="entry name" value="WD40_rpt"/>
</dbReference>
<name>A0AAD8XXV4_9STRA</name>
<dbReference type="PROSITE" id="PS50082">
    <property type="entry name" value="WD_REPEATS_2"/>
    <property type="match status" value="3"/>
</dbReference>
<feature type="repeat" description="WD" evidence="3">
    <location>
        <begin position="219"/>
        <end position="252"/>
    </location>
</feature>
<keyword evidence="5" id="KW-1185">Reference proteome</keyword>
<feature type="repeat" description="WD" evidence="3">
    <location>
        <begin position="12"/>
        <end position="51"/>
    </location>
</feature>
<dbReference type="PANTHER" id="PTHR19848:SF8">
    <property type="entry name" value="F-BOX AND WD REPEAT DOMAIN CONTAINING 7"/>
    <property type="match status" value="1"/>
</dbReference>
<protein>
    <submittedName>
        <fullName evidence="4">WD40 repeat domain-containing protein</fullName>
    </submittedName>
</protein>
<evidence type="ECO:0000313" key="5">
    <source>
        <dbReference type="Proteomes" id="UP001224775"/>
    </source>
</evidence>
<dbReference type="Pfam" id="PF00400">
    <property type="entry name" value="WD40"/>
    <property type="match status" value="3"/>
</dbReference>
<evidence type="ECO:0000313" key="4">
    <source>
        <dbReference type="EMBL" id="KAK1735445.1"/>
    </source>
</evidence>
<gene>
    <name evidence="4" type="ORF">QTG54_014059</name>
</gene>
<keyword evidence="2" id="KW-0677">Repeat</keyword>
<dbReference type="PROSITE" id="PS50294">
    <property type="entry name" value="WD_REPEATS_REGION"/>
    <property type="match status" value="1"/>
</dbReference>
<sequence>MGDVEGQHVGPLVGHTSTITALFFHGTRVYTGSTDASIICWGIKSTEKLFQSKGHEGAITCIFSDGTKTLSGASDKTIIVWSPDGLLLHRITGHVGGVHHIQCGVSWFASSSYGTIFVWEMIRRNETDEIVRIKCRQRLTLSQGNVTALQFSESELVTGDNMGYLKVWNIKSEEAITSVKAHQSAVTSLQVDATKAVSCGMDMIVQVTDIIQGHVLQTLRGHSAPIFAVAFDQRQIVSFSSDGEIRFWSWGR</sequence>
<accession>A0AAD8XXV4</accession>
<dbReference type="SMART" id="SM00320">
    <property type="entry name" value="WD40"/>
    <property type="match status" value="6"/>
</dbReference>
<evidence type="ECO:0000256" key="3">
    <source>
        <dbReference type="PROSITE-ProRule" id="PRU00221"/>
    </source>
</evidence>